<reference evidence="1 2" key="1">
    <citation type="journal article" date="2019" name="Commun. Biol.">
        <title>The bagworm genome reveals a unique fibroin gene that provides high tensile strength.</title>
        <authorList>
            <person name="Kono N."/>
            <person name="Nakamura H."/>
            <person name="Ohtoshi R."/>
            <person name="Tomita M."/>
            <person name="Numata K."/>
            <person name="Arakawa K."/>
        </authorList>
    </citation>
    <scope>NUCLEOTIDE SEQUENCE [LARGE SCALE GENOMIC DNA]</scope>
</reference>
<accession>A0A4C1SLD1</accession>
<evidence type="ECO:0000313" key="1">
    <source>
        <dbReference type="EMBL" id="GBP01961.1"/>
    </source>
</evidence>
<proteinExistence type="predicted"/>
<evidence type="ECO:0000313" key="2">
    <source>
        <dbReference type="Proteomes" id="UP000299102"/>
    </source>
</evidence>
<gene>
    <name evidence="1" type="ORF">EVAR_68352_1</name>
</gene>
<name>A0A4C1SLD1_EUMVA</name>
<organism evidence="1 2">
    <name type="scientific">Eumeta variegata</name>
    <name type="common">Bagworm moth</name>
    <name type="synonym">Eumeta japonica</name>
    <dbReference type="NCBI Taxonomy" id="151549"/>
    <lineage>
        <taxon>Eukaryota</taxon>
        <taxon>Metazoa</taxon>
        <taxon>Ecdysozoa</taxon>
        <taxon>Arthropoda</taxon>
        <taxon>Hexapoda</taxon>
        <taxon>Insecta</taxon>
        <taxon>Pterygota</taxon>
        <taxon>Neoptera</taxon>
        <taxon>Endopterygota</taxon>
        <taxon>Lepidoptera</taxon>
        <taxon>Glossata</taxon>
        <taxon>Ditrysia</taxon>
        <taxon>Tineoidea</taxon>
        <taxon>Psychidae</taxon>
        <taxon>Oiketicinae</taxon>
        <taxon>Eumeta</taxon>
    </lineage>
</organism>
<sequence length="79" mass="9012">MRLKRLMSGDAFRLKHAQIQLSTLDLDRSARRWGAGAADARRGWSAHRAANVLHSLLRKATKHLEVSRVSQMEFVETDE</sequence>
<dbReference type="AlphaFoldDB" id="A0A4C1SLD1"/>
<dbReference type="Proteomes" id="UP000299102">
    <property type="component" value="Unassembled WGS sequence"/>
</dbReference>
<protein>
    <submittedName>
        <fullName evidence="1">Uncharacterized protein</fullName>
    </submittedName>
</protein>
<keyword evidence="2" id="KW-1185">Reference proteome</keyword>
<comment type="caution">
    <text evidence="1">The sequence shown here is derived from an EMBL/GenBank/DDBJ whole genome shotgun (WGS) entry which is preliminary data.</text>
</comment>
<dbReference type="EMBL" id="BGZK01003500">
    <property type="protein sequence ID" value="GBP01961.1"/>
    <property type="molecule type" value="Genomic_DNA"/>
</dbReference>